<dbReference type="Gene3D" id="3.40.630.10">
    <property type="entry name" value="Zn peptidases"/>
    <property type="match status" value="1"/>
</dbReference>
<evidence type="ECO:0000259" key="4">
    <source>
        <dbReference type="Pfam" id="PF07687"/>
    </source>
</evidence>
<dbReference type="InterPro" id="IPR002933">
    <property type="entry name" value="Peptidase_M20"/>
</dbReference>
<dbReference type="EMBL" id="CP063849">
    <property type="protein sequence ID" value="QOY85987.1"/>
    <property type="molecule type" value="Genomic_DNA"/>
</dbReference>
<dbReference type="Pfam" id="PF01546">
    <property type="entry name" value="Peptidase_M20"/>
    <property type="match status" value="1"/>
</dbReference>
<dbReference type="KEGG" id="pfer:IRI77_24650"/>
<name>A0A7S7SHJ7_PALFE</name>
<dbReference type="RefSeq" id="WP_194447656.1">
    <property type="nucleotide sequence ID" value="NZ_CP063849.1"/>
</dbReference>
<dbReference type="AlphaFoldDB" id="A0A7S7SHJ7"/>
<dbReference type="PIRSF" id="PIRSF037238">
    <property type="entry name" value="Carboxypeptidase_G2"/>
    <property type="match status" value="1"/>
</dbReference>
<dbReference type="GO" id="GO:0046872">
    <property type="term" value="F:metal ion binding"/>
    <property type="evidence" value="ECO:0007669"/>
    <property type="project" value="UniProtKB-KW"/>
</dbReference>
<proteinExistence type="predicted"/>
<keyword evidence="6" id="KW-1185">Reference proteome</keyword>
<dbReference type="Gene3D" id="3.30.70.360">
    <property type="match status" value="1"/>
</dbReference>
<evidence type="ECO:0000313" key="6">
    <source>
        <dbReference type="Proteomes" id="UP000593892"/>
    </source>
</evidence>
<organism evidence="5 6">
    <name type="scientific">Paludibaculum fermentans</name>
    <dbReference type="NCBI Taxonomy" id="1473598"/>
    <lineage>
        <taxon>Bacteria</taxon>
        <taxon>Pseudomonadati</taxon>
        <taxon>Acidobacteriota</taxon>
        <taxon>Terriglobia</taxon>
        <taxon>Bryobacterales</taxon>
        <taxon>Bryobacteraceae</taxon>
        <taxon>Paludibaculum</taxon>
    </lineage>
</organism>
<dbReference type="SUPFAM" id="SSF55031">
    <property type="entry name" value="Bacterial exopeptidase dimerisation domain"/>
    <property type="match status" value="1"/>
</dbReference>
<feature type="active site" evidence="3">
    <location>
        <position position="88"/>
    </location>
</feature>
<dbReference type="InterPro" id="IPR036264">
    <property type="entry name" value="Bact_exopeptidase_dim_dom"/>
</dbReference>
<keyword evidence="1" id="KW-0479">Metal-binding</keyword>
<protein>
    <submittedName>
        <fullName evidence="5">M20 family metallopeptidase</fullName>
    </submittedName>
</protein>
<dbReference type="SUPFAM" id="SSF53187">
    <property type="entry name" value="Zn-dependent exopeptidases"/>
    <property type="match status" value="1"/>
</dbReference>
<evidence type="ECO:0000256" key="1">
    <source>
        <dbReference type="ARBA" id="ARBA00022723"/>
    </source>
</evidence>
<dbReference type="InterPro" id="IPR011650">
    <property type="entry name" value="Peptidase_M20_dimer"/>
</dbReference>
<gene>
    <name evidence="5" type="ORF">IRI77_24650</name>
</gene>
<evidence type="ECO:0000313" key="5">
    <source>
        <dbReference type="EMBL" id="QOY85987.1"/>
    </source>
</evidence>
<evidence type="ECO:0000256" key="3">
    <source>
        <dbReference type="PIRSR" id="PIRSR037238-1"/>
    </source>
</evidence>
<dbReference type="CDD" id="cd03885">
    <property type="entry name" value="M20_CPDG2"/>
    <property type="match status" value="1"/>
</dbReference>
<keyword evidence="2" id="KW-0378">Hydrolase</keyword>
<dbReference type="GO" id="GO:0016787">
    <property type="term" value="F:hydrolase activity"/>
    <property type="evidence" value="ECO:0007669"/>
    <property type="project" value="UniProtKB-KW"/>
</dbReference>
<evidence type="ECO:0000256" key="2">
    <source>
        <dbReference type="ARBA" id="ARBA00022801"/>
    </source>
</evidence>
<reference evidence="5 6" key="1">
    <citation type="submission" date="2020-10" db="EMBL/GenBank/DDBJ databases">
        <title>Complete genome sequence of Paludibaculum fermentans P105T, a facultatively anaerobic acidobacterium capable of dissimilatory Fe(III) reduction.</title>
        <authorList>
            <person name="Dedysh S.N."/>
            <person name="Beletsky A.V."/>
            <person name="Kulichevskaya I.S."/>
            <person name="Mardanov A.V."/>
            <person name="Ravin N.V."/>
        </authorList>
    </citation>
    <scope>NUCLEOTIDE SEQUENCE [LARGE SCALE GENOMIC DNA]</scope>
    <source>
        <strain evidence="5 6">P105</strain>
    </source>
</reference>
<dbReference type="PANTHER" id="PTHR43808">
    <property type="entry name" value="ACETYLORNITHINE DEACETYLASE"/>
    <property type="match status" value="1"/>
</dbReference>
<dbReference type="InterPro" id="IPR050072">
    <property type="entry name" value="Peptidase_M20A"/>
</dbReference>
<dbReference type="PANTHER" id="PTHR43808:SF9">
    <property type="entry name" value="BLL0789 PROTEIN"/>
    <property type="match status" value="1"/>
</dbReference>
<feature type="active site" description="Proton acceptor" evidence="3">
    <location>
        <position position="149"/>
    </location>
</feature>
<dbReference type="Pfam" id="PF07687">
    <property type="entry name" value="M20_dimer"/>
    <property type="match status" value="1"/>
</dbReference>
<feature type="domain" description="Peptidase M20 dimerisation" evidence="4">
    <location>
        <begin position="185"/>
        <end position="276"/>
    </location>
</feature>
<dbReference type="Proteomes" id="UP000593892">
    <property type="component" value="Chromosome"/>
</dbReference>
<dbReference type="InterPro" id="IPR017150">
    <property type="entry name" value="Pept_M20_glutamate_carboxypep"/>
</dbReference>
<sequence length="384" mass="40283">MDSILPHALAQQPAIVNFLKDLVECESPSDDAAAVNRFVDLVAARVEGLARVKTFPGGRFGRNLLLTFDLPGPRKKKPGRILGVGHSDTVWPLGSLKSMPWREADGRLWGPGVLDMKSGLAFFLSAMKLLQALDLPVSRQVALWIVSDEEVGSEVSRPLTENLAKESSAVLVAEPGTGLAGKLKTARKGVGDYTVAVRGMASHAGVDFAAGASAIVELARQIEKIAGFTNLAKGLTVNPGVIAGGTRTNVIAAEARVEVDIRIAKMADYAGLDRKFRGLKPVDKRCSLEVTGGLNRPPMERTKGVAALYKAASELAGKYLGLKLEESATGGGSDGNFTAGLGVPTLDGIGGVGEGAHAANESILVDRIADRTALLALLVRHLGQ</sequence>
<accession>A0A7S7SHJ7</accession>